<proteinExistence type="predicted"/>
<dbReference type="Gene3D" id="3.40.190.10">
    <property type="entry name" value="Periplasmic binding protein-like II"/>
    <property type="match status" value="3"/>
</dbReference>
<organism evidence="5 6">
    <name type="scientific">Cyanobium usitatum str. Tous</name>
    <dbReference type="NCBI Taxonomy" id="2116684"/>
    <lineage>
        <taxon>Bacteria</taxon>
        <taxon>Bacillati</taxon>
        <taxon>Cyanobacteriota</taxon>
        <taxon>Cyanophyceae</taxon>
        <taxon>Synechococcales</taxon>
        <taxon>Prochlorococcaceae</taxon>
        <taxon>Cyanobium</taxon>
    </lineage>
</organism>
<evidence type="ECO:0000313" key="6">
    <source>
        <dbReference type="Proteomes" id="UP000243002"/>
    </source>
</evidence>
<dbReference type="EMBL" id="PXXO01000008">
    <property type="protein sequence ID" value="PSJ04970.1"/>
    <property type="molecule type" value="Genomic_DNA"/>
</dbReference>
<dbReference type="Pfam" id="PF00497">
    <property type="entry name" value="SBP_bac_3"/>
    <property type="match status" value="1"/>
</dbReference>
<evidence type="ECO:0000256" key="3">
    <source>
        <dbReference type="SAM" id="SignalP"/>
    </source>
</evidence>
<evidence type="ECO:0000259" key="4">
    <source>
        <dbReference type="SMART" id="SM00062"/>
    </source>
</evidence>
<reference evidence="5 6" key="1">
    <citation type="journal article" date="2018" name="Environ. Microbiol.">
        <title>Ecological and genomic features of two widespread freshwater picocyanobacteria.</title>
        <authorList>
            <person name="Cabello-Yeves P.J."/>
            <person name="Picazo A."/>
            <person name="Camacho A."/>
            <person name="Callieri C."/>
            <person name="Rosselli R."/>
            <person name="Roda-Garcia J.J."/>
            <person name="Coutinho F.H."/>
            <person name="Rodriguez-Valera F."/>
        </authorList>
    </citation>
    <scope>NUCLEOTIDE SEQUENCE [LARGE SCALE GENOMIC DNA]</scope>
    <source>
        <strain evidence="5 6">Tous</strain>
    </source>
</reference>
<dbReference type="RefSeq" id="WP_106632236.1">
    <property type="nucleotide sequence ID" value="NZ_PXXO01000008.1"/>
</dbReference>
<dbReference type="AlphaFoldDB" id="A0A2P7MUP0"/>
<dbReference type="Proteomes" id="UP000243002">
    <property type="component" value="Unassembled WGS sequence"/>
</dbReference>
<dbReference type="PANTHER" id="PTHR35936">
    <property type="entry name" value="MEMBRANE-BOUND LYTIC MUREIN TRANSGLYCOSYLASE F"/>
    <property type="match status" value="1"/>
</dbReference>
<evidence type="ECO:0000256" key="1">
    <source>
        <dbReference type="ARBA" id="ARBA00022729"/>
    </source>
</evidence>
<accession>A0A2P7MUP0</accession>
<protein>
    <recommendedName>
        <fullName evidence="4">Solute-binding protein family 3/N-terminal domain-containing protein</fullName>
    </recommendedName>
</protein>
<dbReference type="OrthoDB" id="368476at2"/>
<name>A0A2P7MUP0_9CYAN</name>
<dbReference type="SUPFAM" id="SSF53850">
    <property type="entry name" value="Periplasmic binding protein-like II"/>
    <property type="match status" value="1"/>
</dbReference>
<dbReference type="SMART" id="SM00062">
    <property type="entry name" value="PBPb"/>
    <property type="match status" value="1"/>
</dbReference>
<sequence length="386" mass="42596">MQRFLTRGWLIQRTFRLRKRRLFLLGVLVLCLAPPAAAQDVLRIGVVDDQAPCSDVVNRSFEGSAVDVWYQVASRADLLHTFVALRKPDEAVRAAARGQVDLVVSCLNITPFRLYEAAFTTPYSDDGLSLLTRREQSSFATIIKNLRASAIIRDSIALLIGLGLGFALILWITSREFQHRDIVGDNKRATFYKGWMMLAMGTGIYKMGSAPLSMSIIALNNFVRLVITSIFVAGTTSVVLKVSKPVDISNAKDLHSALEDKIGVVSDSVAQAWLDRSADAFLTAEDQLKMIVPFDSSSAMVASLEQGNVGSVLADSASIATMKRKIIHPNDYEIVGETLYRTPQAFAVGARLDEKTLKKVNVALAQLKFEGEVDRTLKRWQPAHNH</sequence>
<evidence type="ECO:0000256" key="2">
    <source>
        <dbReference type="SAM" id="Phobius"/>
    </source>
</evidence>
<gene>
    <name evidence="5" type="ORF">C7K55_08105</name>
</gene>
<dbReference type="PANTHER" id="PTHR35936:SF19">
    <property type="entry name" value="AMINO-ACID-BINDING PROTEIN YXEM-RELATED"/>
    <property type="match status" value="1"/>
</dbReference>
<feature type="chain" id="PRO_5015186278" description="Solute-binding protein family 3/N-terminal domain-containing protein" evidence="3">
    <location>
        <begin position="39"/>
        <end position="386"/>
    </location>
</feature>
<keyword evidence="1 3" id="KW-0732">Signal</keyword>
<keyword evidence="2" id="KW-0812">Transmembrane</keyword>
<feature type="transmembrane region" description="Helical" evidence="2">
    <location>
        <begin position="156"/>
        <end position="174"/>
    </location>
</feature>
<keyword evidence="6" id="KW-1185">Reference proteome</keyword>
<feature type="domain" description="Solute-binding protein family 3/N-terminal" evidence="4">
    <location>
        <begin position="41"/>
        <end position="384"/>
    </location>
</feature>
<comment type="caution">
    <text evidence="5">The sequence shown here is derived from an EMBL/GenBank/DDBJ whole genome shotgun (WGS) entry which is preliminary data.</text>
</comment>
<keyword evidence="2" id="KW-0472">Membrane</keyword>
<feature type="signal peptide" evidence="3">
    <location>
        <begin position="1"/>
        <end position="38"/>
    </location>
</feature>
<keyword evidence="2" id="KW-1133">Transmembrane helix</keyword>
<dbReference type="InterPro" id="IPR001638">
    <property type="entry name" value="Solute-binding_3/MltF_N"/>
</dbReference>
<feature type="transmembrane region" description="Helical" evidence="2">
    <location>
        <begin position="195"/>
        <end position="216"/>
    </location>
</feature>
<evidence type="ECO:0000313" key="5">
    <source>
        <dbReference type="EMBL" id="PSJ04970.1"/>
    </source>
</evidence>